<dbReference type="GO" id="GO:0046168">
    <property type="term" value="P:glycerol-3-phosphate catabolic process"/>
    <property type="evidence" value="ECO:0007669"/>
    <property type="project" value="InterPro"/>
</dbReference>
<feature type="domain" description="Glycerol-3-phosphate dehydrogenase NAD-dependent N-terminal" evidence="3">
    <location>
        <begin position="7"/>
        <end position="151"/>
    </location>
</feature>
<dbReference type="InterPro" id="IPR006109">
    <property type="entry name" value="G3P_DH_NAD-dep_C"/>
</dbReference>
<dbReference type="PIRSF" id="PIRSF000114">
    <property type="entry name" value="Glycerol-3-P_dh"/>
    <property type="match status" value="1"/>
</dbReference>
<dbReference type="GO" id="GO:0005829">
    <property type="term" value="C:cytosol"/>
    <property type="evidence" value="ECO:0007669"/>
    <property type="project" value="TreeGrafter"/>
</dbReference>
<dbReference type="SUPFAM" id="SSF48179">
    <property type="entry name" value="6-phosphogluconate dehydrogenase C-terminal domain-like"/>
    <property type="match status" value="1"/>
</dbReference>
<dbReference type="GO" id="GO:0051287">
    <property type="term" value="F:NAD binding"/>
    <property type="evidence" value="ECO:0007669"/>
    <property type="project" value="InterPro"/>
</dbReference>
<dbReference type="SUPFAM" id="SSF51735">
    <property type="entry name" value="NAD(P)-binding Rossmann-fold domains"/>
    <property type="match status" value="1"/>
</dbReference>
<accession>A0A644XUF5</accession>
<dbReference type="PANTHER" id="PTHR11728">
    <property type="entry name" value="GLYCEROL-3-PHOSPHATE DEHYDROGENASE"/>
    <property type="match status" value="1"/>
</dbReference>
<name>A0A644XUF5_9ZZZZ</name>
<reference evidence="5" key="1">
    <citation type="submission" date="2019-08" db="EMBL/GenBank/DDBJ databases">
        <authorList>
            <person name="Kucharzyk K."/>
            <person name="Murdoch R.W."/>
            <person name="Higgins S."/>
            <person name="Loffler F."/>
        </authorList>
    </citation>
    <scope>NUCLEOTIDE SEQUENCE</scope>
</reference>
<dbReference type="Pfam" id="PF01210">
    <property type="entry name" value="NAD_Gly3P_dh_N"/>
    <property type="match status" value="1"/>
</dbReference>
<evidence type="ECO:0000256" key="2">
    <source>
        <dbReference type="ARBA" id="ARBA00023002"/>
    </source>
</evidence>
<evidence type="ECO:0000259" key="4">
    <source>
        <dbReference type="Pfam" id="PF07479"/>
    </source>
</evidence>
<sequence length="322" mass="35807">MYHHKTIVIAGAGVFGTAMAERLSWNTTNTVILWSIEEDVVEDINKNHRNTKYFPTHFLNTSIRATSDKQIFRSADCILLVIPSKAIVSFTEEIKALTKDDCMVINLAKGMSDDGAFITEQIPFTRTASMKGPTFAIEVLHGLPSSFTFGGRKEDYLVLKENILKDTGLYLDYTSDIRSVELMSILKNMYAIAIGLVSGRFNSPNVDFLIYTKAVSEMKKFLALFECSTDTIFCYCGIGDLGLTSLNDLSRNRTLGLLMGKGFSIDNSGTSATVIEGSRTVKLMGEITRQKGVQEEYPLVQALYRLMYEGESINDYMAAVFA</sequence>
<dbReference type="GO" id="GO:0005975">
    <property type="term" value="P:carbohydrate metabolic process"/>
    <property type="evidence" value="ECO:0007669"/>
    <property type="project" value="InterPro"/>
</dbReference>
<proteinExistence type="inferred from homology"/>
<evidence type="ECO:0000256" key="1">
    <source>
        <dbReference type="ARBA" id="ARBA00011009"/>
    </source>
</evidence>
<feature type="domain" description="Glycerol-3-phosphate dehydrogenase NAD-dependent C-terminal" evidence="4">
    <location>
        <begin position="176"/>
        <end position="317"/>
    </location>
</feature>
<evidence type="ECO:0000259" key="3">
    <source>
        <dbReference type="Pfam" id="PF01210"/>
    </source>
</evidence>
<dbReference type="InterPro" id="IPR011128">
    <property type="entry name" value="G3P_DH_NAD-dep_N"/>
</dbReference>
<comment type="caution">
    <text evidence="5">The sequence shown here is derived from an EMBL/GenBank/DDBJ whole genome shotgun (WGS) entry which is preliminary data.</text>
</comment>
<comment type="similarity">
    <text evidence="1">Belongs to the NAD-dependent glycerol-3-phosphate dehydrogenase family.</text>
</comment>
<gene>
    <name evidence="5" type="primary">gpsA_15</name>
    <name evidence="5" type="ORF">SDC9_66135</name>
</gene>
<evidence type="ECO:0000313" key="5">
    <source>
        <dbReference type="EMBL" id="MPM19709.1"/>
    </source>
</evidence>
<dbReference type="InterPro" id="IPR013328">
    <property type="entry name" value="6PGD_dom2"/>
</dbReference>
<dbReference type="Gene3D" id="3.40.50.720">
    <property type="entry name" value="NAD(P)-binding Rossmann-like Domain"/>
    <property type="match status" value="1"/>
</dbReference>
<dbReference type="InterPro" id="IPR006168">
    <property type="entry name" value="G3P_DH_NAD-dep"/>
</dbReference>
<dbReference type="AlphaFoldDB" id="A0A644XUF5"/>
<dbReference type="InterPro" id="IPR008927">
    <property type="entry name" value="6-PGluconate_DH-like_C_sf"/>
</dbReference>
<dbReference type="InterPro" id="IPR036291">
    <property type="entry name" value="NAD(P)-bd_dom_sf"/>
</dbReference>
<dbReference type="GO" id="GO:0047952">
    <property type="term" value="F:glycerol-3-phosphate dehydrogenase [NAD(P)+] activity"/>
    <property type="evidence" value="ECO:0007669"/>
    <property type="project" value="UniProtKB-EC"/>
</dbReference>
<organism evidence="5">
    <name type="scientific">bioreactor metagenome</name>
    <dbReference type="NCBI Taxonomy" id="1076179"/>
    <lineage>
        <taxon>unclassified sequences</taxon>
        <taxon>metagenomes</taxon>
        <taxon>ecological metagenomes</taxon>
    </lineage>
</organism>
<dbReference type="Pfam" id="PF07479">
    <property type="entry name" value="NAD_Gly3P_dh_C"/>
    <property type="match status" value="1"/>
</dbReference>
<protein>
    <submittedName>
        <fullName evidence="5">Glycerol-3-phosphate dehydrogenase [NAD(P)+]</fullName>
        <ecNumber evidence="5">1.1.1.94</ecNumber>
    </submittedName>
</protein>
<dbReference type="EC" id="1.1.1.94" evidence="5"/>
<dbReference type="PANTHER" id="PTHR11728:SF1">
    <property type="entry name" value="GLYCEROL-3-PHOSPHATE DEHYDROGENASE [NAD(+)] 2, CHLOROPLASTIC"/>
    <property type="match status" value="1"/>
</dbReference>
<keyword evidence="2 5" id="KW-0560">Oxidoreductase</keyword>
<dbReference type="EMBL" id="VSSQ01003228">
    <property type="protein sequence ID" value="MPM19709.1"/>
    <property type="molecule type" value="Genomic_DNA"/>
</dbReference>
<dbReference type="PRINTS" id="PR00077">
    <property type="entry name" value="GPDHDRGNASE"/>
</dbReference>
<dbReference type="Gene3D" id="1.10.1040.10">
    <property type="entry name" value="N-(1-d-carboxylethyl)-l-norvaline Dehydrogenase, domain 2"/>
    <property type="match status" value="1"/>
</dbReference>